<dbReference type="AlphaFoldDB" id="A0A0C3B100"/>
<evidence type="ECO:0000256" key="2">
    <source>
        <dbReference type="ARBA" id="ARBA00022723"/>
    </source>
</evidence>
<accession>A0A0C3B100</accession>
<keyword evidence="5" id="KW-0408">Iron</keyword>
<dbReference type="InterPro" id="IPR024779">
    <property type="entry name" value="2OGFeDO_JBP1/TET_oxygenase_dom"/>
</dbReference>
<evidence type="ECO:0000256" key="3">
    <source>
        <dbReference type="ARBA" id="ARBA00022964"/>
    </source>
</evidence>
<dbReference type="OrthoDB" id="3259298at2759"/>
<dbReference type="STRING" id="765440.A0A0C3B100"/>
<feature type="domain" description="2OGFeDO JBP1/TET oxygenase" evidence="6">
    <location>
        <begin position="12"/>
        <end position="174"/>
    </location>
</feature>
<evidence type="ECO:0000313" key="8">
    <source>
        <dbReference type="Proteomes" id="UP000054166"/>
    </source>
</evidence>
<keyword evidence="2" id="KW-0479">Metal-binding</keyword>
<dbReference type="GO" id="GO:0046872">
    <property type="term" value="F:metal ion binding"/>
    <property type="evidence" value="ECO:0007669"/>
    <property type="project" value="UniProtKB-KW"/>
</dbReference>
<protein>
    <recommendedName>
        <fullName evidence="6">2OGFeDO JBP1/TET oxygenase domain-containing protein</fullName>
    </recommendedName>
</protein>
<dbReference type="Pfam" id="PF12851">
    <property type="entry name" value="Tet_JBP"/>
    <property type="match status" value="1"/>
</dbReference>
<sequence length="194" mass="21690">GVVNLSPGWFEVGHDICHGPDDTLCESASLKLANMAKGGHAWLTAIGESAALLSSVLRVIHPNLYAMARRSMNEMFTHENLADVLQMWMSVFNGVSVICNWETPVHRDNYSSSEWYDMLTTIGPYESAIFELPGVGLRFRYPSGTVIGLCGRVLRHGVLEARGERICLAYYMRKNVQDRLTTSMASWNSRNAYI</sequence>
<dbReference type="HOGENOM" id="CLU_039070_2_0_1"/>
<evidence type="ECO:0000256" key="1">
    <source>
        <dbReference type="ARBA" id="ARBA00001954"/>
    </source>
</evidence>
<dbReference type="InParanoid" id="A0A0C3B100"/>
<keyword evidence="8" id="KW-1185">Reference proteome</keyword>
<feature type="non-terminal residue" evidence="7">
    <location>
        <position position="1"/>
    </location>
</feature>
<evidence type="ECO:0000313" key="7">
    <source>
        <dbReference type="EMBL" id="KIM70947.1"/>
    </source>
</evidence>
<dbReference type="Gene3D" id="3.60.130.30">
    <property type="match status" value="1"/>
</dbReference>
<keyword evidence="4" id="KW-0560">Oxidoreductase</keyword>
<organism evidence="7 8">
    <name type="scientific">Piloderma croceum (strain F 1598)</name>
    <dbReference type="NCBI Taxonomy" id="765440"/>
    <lineage>
        <taxon>Eukaryota</taxon>
        <taxon>Fungi</taxon>
        <taxon>Dikarya</taxon>
        <taxon>Basidiomycota</taxon>
        <taxon>Agaricomycotina</taxon>
        <taxon>Agaricomycetes</taxon>
        <taxon>Agaricomycetidae</taxon>
        <taxon>Atheliales</taxon>
        <taxon>Atheliaceae</taxon>
        <taxon>Piloderma</taxon>
    </lineage>
</organism>
<reference evidence="8" key="2">
    <citation type="submission" date="2015-01" db="EMBL/GenBank/DDBJ databases">
        <title>Evolutionary Origins and Diversification of the Mycorrhizal Mutualists.</title>
        <authorList>
            <consortium name="DOE Joint Genome Institute"/>
            <consortium name="Mycorrhizal Genomics Consortium"/>
            <person name="Kohler A."/>
            <person name="Kuo A."/>
            <person name="Nagy L.G."/>
            <person name="Floudas D."/>
            <person name="Copeland A."/>
            <person name="Barry K.W."/>
            <person name="Cichocki N."/>
            <person name="Veneault-Fourrey C."/>
            <person name="LaButti K."/>
            <person name="Lindquist E.A."/>
            <person name="Lipzen A."/>
            <person name="Lundell T."/>
            <person name="Morin E."/>
            <person name="Murat C."/>
            <person name="Riley R."/>
            <person name="Ohm R."/>
            <person name="Sun H."/>
            <person name="Tunlid A."/>
            <person name="Henrissat B."/>
            <person name="Grigoriev I.V."/>
            <person name="Hibbett D.S."/>
            <person name="Martin F."/>
        </authorList>
    </citation>
    <scope>NUCLEOTIDE SEQUENCE [LARGE SCALE GENOMIC DNA]</scope>
    <source>
        <strain evidence="8">F 1598</strain>
    </source>
</reference>
<reference evidence="7 8" key="1">
    <citation type="submission" date="2014-04" db="EMBL/GenBank/DDBJ databases">
        <authorList>
            <consortium name="DOE Joint Genome Institute"/>
            <person name="Kuo A."/>
            <person name="Tarkka M."/>
            <person name="Buscot F."/>
            <person name="Kohler A."/>
            <person name="Nagy L.G."/>
            <person name="Floudas D."/>
            <person name="Copeland A."/>
            <person name="Barry K.W."/>
            <person name="Cichocki N."/>
            <person name="Veneault-Fourrey C."/>
            <person name="LaButti K."/>
            <person name="Lindquist E.A."/>
            <person name="Lipzen A."/>
            <person name="Lundell T."/>
            <person name="Morin E."/>
            <person name="Murat C."/>
            <person name="Sun H."/>
            <person name="Tunlid A."/>
            <person name="Henrissat B."/>
            <person name="Grigoriev I.V."/>
            <person name="Hibbett D.S."/>
            <person name="Martin F."/>
            <person name="Nordberg H.P."/>
            <person name="Cantor M.N."/>
            <person name="Hua S.X."/>
        </authorList>
    </citation>
    <scope>NUCLEOTIDE SEQUENCE [LARGE SCALE GENOMIC DNA]</scope>
    <source>
        <strain evidence="7 8">F 1598</strain>
    </source>
</reference>
<evidence type="ECO:0000256" key="4">
    <source>
        <dbReference type="ARBA" id="ARBA00023002"/>
    </source>
</evidence>
<name>A0A0C3B100_PILCF</name>
<dbReference type="Proteomes" id="UP000054166">
    <property type="component" value="Unassembled WGS sequence"/>
</dbReference>
<keyword evidence="3" id="KW-0223">Dioxygenase</keyword>
<dbReference type="GO" id="GO:0051213">
    <property type="term" value="F:dioxygenase activity"/>
    <property type="evidence" value="ECO:0007669"/>
    <property type="project" value="UniProtKB-KW"/>
</dbReference>
<comment type="cofactor">
    <cofactor evidence="1">
        <name>Fe(2+)</name>
        <dbReference type="ChEBI" id="CHEBI:29033"/>
    </cofactor>
</comment>
<evidence type="ECO:0000256" key="5">
    <source>
        <dbReference type="ARBA" id="ARBA00023004"/>
    </source>
</evidence>
<evidence type="ECO:0000259" key="6">
    <source>
        <dbReference type="Pfam" id="PF12851"/>
    </source>
</evidence>
<proteinExistence type="predicted"/>
<dbReference type="EMBL" id="KN833675">
    <property type="protein sequence ID" value="KIM70947.1"/>
    <property type="molecule type" value="Genomic_DNA"/>
</dbReference>
<gene>
    <name evidence="7" type="ORF">PILCRDRAFT_83229</name>
</gene>